<dbReference type="EMBL" id="JAQLGM010000042">
    <property type="protein sequence ID" value="MDB2001548.1"/>
    <property type="molecule type" value="Genomic_DNA"/>
</dbReference>
<evidence type="ECO:0000313" key="1">
    <source>
        <dbReference type="EMBL" id="MDB2001548.1"/>
    </source>
</evidence>
<organism evidence="1 2">
    <name type="scientific">Clostridium symbiosum</name>
    <name type="common">Bacteroides symbiosus</name>
    <dbReference type="NCBI Taxonomy" id="1512"/>
    <lineage>
        <taxon>Bacteria</taxon>
        <taxon>Bacillati</taxon>
        <taxon>Bacillota</taxon>
        <taxon>Clostridia</taxon>
        <taxon>Lachnospirales</taxon>
        <taxon>Lachnospiraceae</taxon>
        <taxon>Otoolea</taxon>
    </lineage>
</organism>
<dbReference type="GeneID" id="57969836"/>
<gene>
    <name evidence="1" type="ORF">PM006_15190</name>
</gene>
<comment type="caution">
    <text evidence="1">The sequence shown here is derived from an EMBL/GenBank/DDBJ whole genome shotgun (WGS) entry which is preliminary data.</text>
</comment>
<evidence type="ECO:0000313" key="2">
    <source>
        <dbReference type="Proteomes" id="UP001300871"/>
    </source>
</evidence>
<accession>A0AAW6AXP1</accession>
<dbReference type="Proteomes" id="UP001300871">
    <property type="component" value="Unassembled WGS sequence"/>
</dbReference>
<name>A0AAW6AXP1_CLOSY</name>
<sequence length="172" mass="20178">MNDLLKSKEYDFVNDKDKQFIVAFDSEMQKLGYTCNRTIGEGYCWGKNMIIYTKAGVKSKKSYARIYLRDNDLILRMYFSNVNSQKQAIEQAPDYIQHAFTGNYGACKHCHNMKEDGTCSHRKSYTIHNQQYEFCDGFAFWFFSPDLAGIPEYIKLFLAFYPDKKRKVNVVL</sequence>
<protein>
    <submittedName>
        <fullName evidence="1">Uncharacterized protein</fullName>
    </submittedName>
</protein>
<reference evidence="1" key="1">
    <citation type="submission" date="2023-01" db="EMBL/GenBank/DDBJ databases">
        <title>Human gut microbiome strain richness.</title>
        <authorList>
            <person name="Chen-Liaw A."/>
        </authorList>
    </citation>
    <scope>NUCLEOTIDE SEQUENCE</scope>
    <source>
        <strain evidence="1">B1_m1001713B170214d0_201011</strain>
    </source>
</reference>
<proteinExistence type="predicted"/>
<dbReference type="AlphaFoldDB" id="A0AAW6AXP1"/>
<dbReference type="RefSeq" id="WP_003499396.1">
    <property type="nucleotide sequence ID" value="NZ_CACRUA010000084.1"/>
</dbReference>